<organism evidence="3 4">
    <name type="scientific">Symbiodinium microadriaticum</name>
    <name type="common">Dinoflagellate</name>
    <name type="synonym">Zooxanthella microadriatica</name>
    <dbReference type="NCBI Taxonomy" id="2951"/>
    <lineage>
        <taxon>Eukaryota</taxon>
        <taxon>Sar</taxon>
        <taxon>Alveolata</taxon>
        <taxon>Dinophyceae</taxon>
        <taxon>Suessiales</taxon>
        <taxon>Symbiodiniaceae</taxon>
        <taxon>Symbiodinium</taxon>
    </lineage>
</organism>
<reference evidence="3 4" key="1">
    <citation type="submission" date="2016-02" db="EMBL/GenBank/DDBJ databases">
        <title>Genome analysis of coral dinoflagellate symbionts highlights evolutionary adaptations to a symbiotic lifestyle.</title>
        <authorList>
            <person name="Aranda M."/>
            <person name="Li Y."/>
            <person name="Liew Y.J."/>
            <person name="Baumgarten S."/>
            <person name="Simakov O."/>
            <person name="Wilson M."/>
            <person name="Piel J."/>
            <person name="Ashoor H."/>
            <person name="Bougouffa S."/>
            <person name="Bajic V.B."/>
            <person name="Ryu T."/>
            <person name="Ravasi T."/>
            <person name="Bayer T."/>
            <person name="Micklem G."/>
            <person name="Kim H."/>
            <person name="Bhak J."/>
            <person name="Lajeunesse T.C."/>
            <person name="Voolstra C.R."/>
        </authorList>
    </citation>
    <scope>NUCLEOTIDE SEQUENCE [LARGE SCALE GENOMIC DNA]</scope>
    <source>
        <strain evidence="3 4">CCMP2467</strain>
    </source>
</reference>
<name>A0A1Q9DC37_SYMMI</name>
<dbReference type="Proteomes" id="UP000186817">
    <property type="component" value="Unassembled WGS sequence"/>
</dbReference>
<feature type="transmembrane region" description="Helical" evidence="2">
    <location>
        <begin position="293"/>
        <end position="320"/>
    </location>
</feature>
<dbReference type="GO" id="GO:0005249">
    <property type="term" value="F:voltage-gated potassium channel activity"/>
    <property type="evidence" value="ECO:0007669"/>
    <property type="project" value="InterPro"/>
</dbReference>
<keyword evidence="4" id="KW-1185">Reference proteome</keyword>
<proteinExistence type="predicted"/>
<sequence>MAQTTGWEQYLHSLQHWRRELSARLEAVDEAYGEMAAAIDAVPNGVWADAPAKRAFDKTVSSKPEEKFELTHDCVPQLVTAIPKSRQTEYSLSRVNTGNQTAGGFRILEDWREGFVVNEAEATMMYNYLYSQRKKRVAVYHGRPQEARRCADSSLWVSWADFIWGIMTLVLVAVDAVFLPLSLSWPSLIQSGTTLDLYYQVTPGLWISDIVVAFLIALHPAAQTVRWQGLRSYLCRRFPFDVTLVLVDLTLLAQLIPEDFKVLTLLRLLRAAKFKAVMGAFENRLAKRGNITFVYWSTIIQSIASVLVVNHTLACAIFYIGRLGQQSEMPNWLDTYGILDYSDPFQYMMSFNWVIAQYTPAPFPYRAQTEIEEVLILGMILICLPLLGAQIGKITGTLNLMNEKAKERDHVKRDLQRWLHKTKVPEELKERMSSSLDDVLNSAQSPLEVKDPMALKFLPSTLLEELRVVKTGEKLSLHPLFQMIMDDRLQLAGSLVSAFRVLATVAGERVFTVGSRAEGLHVTISGRFSVLCQEEACIVEAERGVPSKSLSPESHSLDLAPDTWVGELCLYTEVNHSATLTSLAYAKCLRVSPMDFLKAVRESPAAIVAIHEYAVELLKLAGKPWELLPHSQVDDCVNHTQLGELLNPGTGRIHNLKNSEAVDLTDLASRLLLRPWAPEDLCEEIKDKVVELRDNGLYAHLQHHGMRAQIADQKRSDPLFAPVSNRARGRIRRNRTQGLAPRQRDVALLLQHHSSGAGRGMGKSWNHKAGQQWRRQPERAYQYWQGSYAVSPKHAASPPTRYDRVQLRKEDKHSAPSASSHPWHPEVSDSVEQSTIMGAIQRSLTAARKADGRTRRLQDEKRKRKKQWDQWVQDQKANFAKQRKQFEMDMQKIDSDLVQTAESGAAAATRIKEIVLGGAAAIPPPEQIPTQDDAEWERIMQDDMIVETAGFFHAAMQAAQTMPPSQSAGLGSVHGHLEQANPPPPPPPPYIPSSPVPPLRDPYMTSPVHVHATAGDLRASTTPPPGVISGGPGGGSGTTATPITPLRGTSGPAISPQPAFQPVADPRHAPSETTAPLAEKLSAKREERRSACHPFGLKPKPSSDHQGHVDTENAAEHPAAESARPPGTDLHGPANANFIDDDGDELKSGVPSPGFGTLE</sequence>
<comment type="caution">
    <text evidence="3">The sequence shown here is derived from an EMBL/GenBank/DDBJ whole genome shotgun (WGS) entry which is preliminary data.</text>
</comment>
<dbReference type="InterPro" id="IPR045319">
    <property type="entry name" value="KAT/AKT"/>
</dbReference>
<dbReference type="InterPro" id="IPR000595">
    <property type="entry name" value="cNMP-bd_dom"/>
</dbReference>
<feature type="region of interest" description="Disordered" evidence="1">
    <location>
        <begin position="959"/>
        <end position="1159"/>
    </location>
</feature>
<keyword evidence="2" id="KW-0812">Transmembrane</keyword>
<feature type="transmembrane region" description="Helical" evidence="2">
    <location>
        <begin position="162"/>
        <end position="185"/>
    </location>
</feature>
<feature type="region of interest" description="Disordered" evidence="1">
    <location>
        <begin position="845"/>
        <end position="872"/>
    </location>
</feature>
<keyword evidence="2" id="KW-0472">Membrane</keyword>
<feature type="region of interest" description="Disordered" evidence="1">
    <location>
        <begin position="806"/>
        <end position="831"/>
    </location>
</feature>
<dbReference type="SUPFAM" id="SSF51206">
    <property type="entry name" value="cAMP-binding domain-like"/>
    <property type="match status" value="1"/>
</dbReference>
<dbReference type="Gene3D" id="1.10.287.70">
    <property type="match status" value="1"/>
</dbReference>
<dbReference type="PROSITE" id="PS50042">
    <property type="entry name" value="CNMP_BINDING_3"/>
    <property type="match status" value="1"/>
</dbReference>
<evidence type="ECO:0000256" key="2">
    <source>
        <dbReference type="SAM" id="Phobius"/>
    </source>
</evidence>
<feature type="transmembrane region" description="Helical" evidence="2">
    <location>
        <begin position="197"/>
        <end position="218"/>
    </location>
</feature>
<dbReference type="InterPro" id="IPR018490">
    <property type="entry name" value="cNMP-bd_dom_sf"/>
</dbReference>
<dbReference type="PANTHER" id="PTHR45743">
    <property type="entry name" value="POTASSIUM CHANNEL AKT1"/>
    <property type="match status" value="1"/>
</dbReference>
<evidence type="ECO:0000256" key="1">
    <source>
        <dbReference type="SAM" id="MobiDB-lite"/>
    </source>
</evidence>
<accession>A0A1Q9DC37</accession>
<dbReference type="OrthoDB" id="5295627at2759"/>
<dbReference type="InterPro" id="IPR014710">
    <property type="entry name" value="RmlC-like_jellyroll"/>
</dbReference>
<dbReference type="PANTHER" id="PTHR45743:SF2">
    <property type="entry name" value="POTASSIUM CHANNEL AKT1"/>
    <property type="match status" value="1"/>
</dbReference>
<feature type="compositionally biased region" description="Pro residues" evidence="1">
    <location>
        <begin position="981"/>
        <end position="1000"/>
    </location>
</feature>
<protein>
    <submittedName>
        <fullName evidence="3">Potassium/sodium hyperpolarization-activated cyclic nucleotide-gated channel 4</fullName>
    </submittedName>
</protein>
<feature type="compositionally biased region" description="Basic and acidic residues" evidence="1">
    <location>
        <begin position="1101"/>
        <end position="1119"/>
    </location>
</feature>
<keyword evidence="2" id="KW-1133">Transmembrane helix</keyword>
<evidence type="ECO:0000313" key="4">
    <source>
        <dbReference type="Proteomes" id="UP000186817"/>
    </source>
</evidence>
<feature type="compositionally biased region" description="Gly residues" evidence="1">
    <location>
        <begin position="1028"/>
        <end position="1037"/>
    </location>
</feature>
<dbReference type="Gene3D" id="2.60.120.10">
    <property type="entry name" value="Jelly Rolls"/>
    <property type="match status" value="1"/>
</dbReference>
<feature type="compositionally biased region" description="Basic and acidic residues" evidence="1">
    <location>
        <begin position="1081"/>
        <end position="1090"/>
    </location>
</feature>
<feature type="compositionally biased region" description="Polar residues" evidence="1">
    <location>
        <begin position="959"/>
        <end position="969"/>
    </location>
</feature>
<evidence type="ECO:0000313" key="3">
    <source>
        <dbReference type="EMBL" id="OLP92675.1"/>
    </source>
</evidence>
<feature type="compositionally biased region" description="Basic and acidic residues" evidence="1">
    <location>
        <begin position="848"/>
        <end position="861"/>
    </location>
</feature>
<dbReference type="AlphaFoldDB" id="A0A1Q9DC37"/>
<gene>
    <name evidence="3" type="primary">Hcn4</name>
    <name evidence="3" type="ORF">AK812_SmicGene25480</name>
</gene>
<dbReference type="EMBL" id="LSRX01000611">
    <property type="protein sequence ID" value="OLP92675.1"/>
    <property type="molecule type" value="Genomic_DNA"/>
</dbReference>